<dbReference type="InterPro" id="IPR045083">
    <property type="entry name" value="ATP_synth_F0_asu_bact/mt"/>
</dbReference>
<dbReference type="RefSeq" id="WP_282590251.1">
    <property type="nucleotide sequence ID" value="NZ_JAPAAF010000002.1"/>
</dbReference>
<keyword evidence="5 11" id="KW-0812">Transmembrane</keyword>
<sequence length="370" mass="41096">MLKENNPIKLSKLTKLTVLVLASLVIALSPVKLFAADEHAVEQQPEEFDAGKFVMEHVSDAFDWHIATIGETHISIPLPIILYSNSSGWHLFWSSRFHHGTATYNNFRIAHDGENAGKIEEINEHGEVIGLPIDLSLTKAVAGIIVSVIVLLWIFLNVAKSAKQNAGKAPKGIQNLVEPIIIFIRDEVAVPAIGEEKSEKFMPFLLTLFFFILINNLLGLIPIFPFGANVTGNIAVTMVLALFTFVITTISANKHYWKEIYNPDVPWWLKFPIPLMPIVELSGVFTKPFVLMVRLFANMMAGHMIVTVFISLIFIFSQLMGPATGAAVSVVSIVFSVFMTLLDVLVSFIQAYVFTLLSALYFGMATQEHH</sequence>
<protein>
    <recommendedName>
        <fullName evidence="11 12">ATP synthase subunit a</fullName>
    </recommendedName>
    <alternativeName>
        <fullName evidence="11">ATP synthase F0 sector subunit a</fullName>
    </alternativeName>
    <alternativeName>
        <fullName evidence="11">F-ATPase subunit 6</fullName>
    </alternativeName>
</protein>
<feature type="transmembrane region" description="Helical" evidence="11">
    <location>
        <begin position="140"/>
        <end position="159"/>
    </location>
</feature>
<evidence type="ECO:0000256" key="9">
    <source>
        <dbReference type="ARBA" id="ARBA00023136"/>
    </source>
</evidence>
<dbReference type="Proteomes" id="UP001163821">
    <property type="component" value="Unassembled WGS sequence"/>
</dbReference>
<keyword evidence="6 11" id="KW-0375">Hydrogen ion transport</keyword>
<evidence type="ECO:0000256" key="11">
    <source>
        <dbReference type="HAMAP-Rule" id="MF_01393"/>
    </source>
</evidence>
<evidence type="ECO:0000256" key="7">
    <source>
        <dbReference type="ARBA" id="ARBA00022989"/>
    </source>
</evidence>
<dbReference type="AlphaFoldDB" id="A0AA41Y5R8"/>
<keyword evidence="7 11" id="KW-1133">Transmembrane helix</keyword>
<dbReference type="SUPFAM" id="SSF81336">
    <property type="entry name" value="F1F0 ATP synthase subunit A"/>
    <property type="match status" value="1"/>
</dbReference>
<evidence type="ECO:0000256" key="4">
    <source>
        <dbReference type="ARBA" id="ARBA00022547"/>
    </source>
</evidence>
<comment type="caution">
    <text evidence="13">The sequence shown here is derived from an EMBL/GenBank/DDBJ whole genome shotgun (WGS) entry which is preliminary data.</text>
</comment>
<feature type="transmembrane region" description="Helical" evidence="11">
    <location>
        <begin position="291"/>
        <end position="316"/>
    </location>
</feature>
<dbReference type="GO" id="GO:0005886">
    <property type="term" value="C:plasma membrane"/>
    <property type="evidence" value="ECO:0007669"/>
    <property type="project" value="UniProtKB-SubCell"/>
</dbReference>
<comment type="similarity">
    <text evidence="2 11 12">Belongs to the ATPase A chain family.</text>
</comment>
<keyword evidence="4 11" id="KW-0138">CF(0)</keyword>
<dbReference type="CDD" id="cd00310">
    <property type="entry name" value="ATP-synt_Fo_a_6"/>
    <property type="match status" value="1"/>
</dbReference>
<comment type="subcellular location">
    <subcellularLocation>
        <location evidence="11 12">Cell membrane</location>
        <topology evidence="11 12">Multi-pass membrane protein</topology>
    </subcellularLocation>
    <subcellularLocation>
        <location evidence="1">Membrane</location>
        <topology evidence="1">Multi-pass membrane protein</topology>
    </subcellularLocation>
</comment>
<feature type="transmembrane region" description="Helical" evidence="11">
    <location>
        <begin position="323"/>
        <end position="342"/>
    </location>
</feature>
<keyword evidence="3 11" id="KW-0813">Transport</keyword>
<dbReference type="NCBIfam" id="TIGR01131">
    <property type="entry name" value="ATP_synt_6_or_A"/>
    <property type="match status" value="1"/>
</dbReference>
<dbReference type="PANTHER" id="PTHR11410">
    <property type="entry name" value="ATP SYNTHASE SUBUNIT A"/>
    <property type="match status" value="1"/>
</dbReference>
<dbReference type="GO" id="GO:0046933">
    <property type="term" value="F:proton-transporting ATP synthase activity, rotational mechanism"/>
    <property type="evidence" value="ECO:0007669"/>
    <property type="project" value="UniProtKB-UniRule"/>
</dbReference>
<evidence type="ECO:0000256" key="8">
    <source>
        <dbReference type="ARBA" id="ARBA00023065"/>
    </source>
</evidence>
<evidence type="ECO:0000256" key="10">
    <source>
        <dbReference type="ARBA" id="ARBA00023310"/>
    </source>
</evidence>
<comment type="function">
    <text evidence="11 12">Key component of the proton channel; it plays a direct role in the translocation of protons across the membrane.</text>
</comment>
<evidence type="ECO:0000256" key="2">
    <source>
        <dbReference type="ARBA" id="ARBA00006810"/>
    </source>
</evidence>
<feature type="transmembrane region" description="Helical" evidence="11">
    <location>
        <begin position="204"/>
        <end position="228"/>
    </location>
</feature>
<dbReference type="GO" id="GO:0045259">
    <property type="term" value="C:proton-transporting ATP synthase complex"/>
    <property type="evidence" value="ECO:0007669"/>
    <property type="project" value="UniProtKB-KW"/>
</dbReference>
<proteinExistence type="inferred from homology"/>
<gene>
    <name evidence="11 13" type="primary">atpB</name>
    <name evidence="13" type="ORF">N2K84_02800</name>
</gene>
<organism evidence="13 14">
    <name type="scientific">Gaoshiqia sediminis</name>
    <dbReference type="NCBI Taxonomy" id="2986998"/>
    <lineage>
        <taxon>Bacteria</taxon>
        <taxon>Pseudomonadati</taxon>
        <taxon>Bacteroidota</taxon>
        <taxon>Bacteroidia</taxon>
        <taxon>Marinilabiliales</taxon>
        <taxon>Prolixibacteraceae</taxon>
        <taxon>Gaoshiqia</taxon>
    </lineage>
</organism>
<evidence type="ECO:0000256" key="3">
    <source>
        <dbReference type="ARBA" id="ARBA00022448"/>
    </source>
</evidence>
<dbReference type="PANTHER" id="PTHR11410:SF0">
    <property type="entry name" value="ATP SYNTHASE SUBUNIT A"/>
    <property type="match status" value="1"/>
</dbReference>
<evidence type="ECO:0000313" key="14">
    <source>
        <dbReference type="Proteomes" id="UP001163821"/>
    </source>
</evidence>
<dbReference type="Gene3D" id="1.20.120.220">
    <property type="entry name" value="ATP synthase, F0 complex, subunit A"/>
    <property type="match status" value="1"/>
</dbReference>
<keyword evidence="14" id="KW-1185">Reference proteome</keyword>
<evidence type="ECO:0000256" key="6">
    <source>
        <dbReference type="ARBA" id="ARBA00022781"/>
    </source>
</evidence>
<reference evidence="13" key="1">
    <citation type="submission" date="2022-10" db="EMBL/GenBank/DDBJ databases">
        <title>Gaoshiqiia sediminis gen. nov., sp. nov., isolated from coastal sediment.</title>
        <authorList>
            <person name="Yu W.X."/>
            <person name="Mu D.S."/>
            <person name="Du J.Z."/>
            <person name="Liang Y.Q."/>
        </authorList>
    </citation>
    <scope>NUCLEOTIDE SEQUENCE</scope>
    <source>
        <strain evidence="13">A06</strain>
    </source>
</reference>
<dbReference type="EMBL" id="JAPAAF010000002">
    <property type="protein sequence ID" value="MCW0481642.1"/>
    <property type="molecule type" value="Genomic_DNA"/>
</dbReference>
<keyword evidence="9 11" id="KW-0472">Membrane</keyword>
<feature type="transmembrane region" description="Helical" evidence="11">
    <location>
        <begin position="348"/>
        <end position="366"/>
    </location>
</feature>
<evidence type="ECO:0000256" key="12">
    <source>
        <dbReference type="RuleBase" id="RU000483"/>
    </source>
</evidence>
<dbReference type="InterPro" id="IPR000568">
    <property type="entry name" value="ATP_synth_F0_asu"/>
</dbReference>
<dbReference type="HAMAP" id="MF_01393">
    <property type="entry name" value="ATP_synth_a_bact"/>
    <property type="match status" value="1"/>
</dbReference>
<keyword evidence="10 11" id="KW-0066">ATP synthesis</keyword>
<dbReference type="PRINTS" id="PR00123">
    <property type="entry name" value="ATPASEA"/>
</dbReference>
<keyword evidence="8 11" id="KW-0406">Ion transport</keyword>
<dbReference type="Pfam" id="PF00119">
    <property type="entry name" value="ATP-synt_A"/>
    <property type="match status" value="1"/>
</dbReference>
<keyword evidence="11" id="KW-1003">Cell membrane</keyword>
<accession>A0AA41Y5R8</accession>
<name>A0AA41Y5R8_9BACT</name>
<evidence type="ECO:0000313" key="13">
    <source>
        <dbReference type="EMBL" id="MCW0481642.1"/>
    </source>
</evidence>
<evidence type="ECO:0000256" key="5">
    <source>
        <dbReference type="ARBA" id="ARBA00022692"/>
    </source>
</evidence>
<evidence type="ECO:0000256" key="1">
    <source>
        <dbReference type="ARBA" id="ARBA00004141"/>
    </source>
</evidence>
<dbReference type="InterPro" id="IPR035908">
    <property type="entry name" value="F0_ATP_A_sf"/>
</dbReference>
<feature type="transmembrane region" description="Helical" evidence="11">
    <location>
        <begin position="234"/>
        <end position="253"/>
    </location>
</feature>